<organism evidence="1 2">
    <name type="scientific">Mycobacterium paragordonae</name>
    <dbReference type="NCBI Taxonomy" id="1389713"/>
    <lineage>
        <taxon>Bacteria</taxon>
        <taxon>Bacillati</taxon>
        <taxon>Actinomycetota</taxon>
        <taxon>Actinomycetes</taxon>
        <taxon>Mycobacteriales</taxon>
        <taxon>Mycobacteriaceae</taxon>
        <taxon>Mycobacterium</taxon>
    </lineage>
</organism>
<comment type="caution">
    <text evidence="1">The sequence shown here is derived from an EMBL/GenBank/DDBJ whole genome shotgun (WGS) entry which is preliminary data.</text>
</comment>
<evidence type="ECO:0000313" key="2">
    <source>
        <dbReference type="Proteomes" id="UP001229081"/>
    </source>
</evidence>
<reference evidence="1" key="1">
    <citation type="submission" date="2023-06" db="EMBL/GenBank/DDBJ databases">
        <title>Identification of two novel mycobacterium reveal diversities and complexities of Mycobacterium gordonae clade.</title>
        <authorList>
            <person name="Matsumoto Y."/>
            <person name="Nakamura S."/>
            <person name="Motooka D."/>
            <person name="Fukushima K."/>
        </authorList>
    </citation>
    <scope>NUCLEOTIDE SEQUENCE</scope>
    <source>
        <strain evidence="1">TY812</strain>
    </source>
</reference>
<dbReference type="Proteomes" id="UP001229081">
    <property type="component" value="Unassembled WGS sequence"/>
</dbReference>
<gene>
    <name evidence="1" type="ORF">QXL92_10345</name>
</gene>
<evidence type="ECO:0000313" key="1">
    <source>
        <dbReference type="EMBL" id="MDP7735140.1"/>
    </source>
</evidence>
<dbReference type="RefSeq" id="WP_133450513.1">
    <property type="nucleotide sequence ID" value="NZ_JAUFSA010000001.1"/>
</dbReference>
<accession>A0A4R5WFP7</accession>
<name>A0A4R5WFP7_9MYCO</name>
<proteinExistence type="predicted"/>
<dbReference type="AlphaFoldDB" id="A0A4R5WFP7"/>
<protein>
    <submittedName>
        <fullName evidence="1">Uncharacterized protein</fullName>
    </submittedName>
</protein>
<dbReference type="EMBL" id="JAUFSA010000001">
    <property type="protein sequence ID" value="MDP7735140.1"/>
    <property type="molecule type" value="Genomic_DNA"/>
</dbReference>
<sequence>MAVRHVLGPIQLEFRERGHRVVMTMSDDWETVKRVANESEVIEGVEVPRSIELTTSGGPGPDMHARVELRDGSPVLTELSWKSGPGQGEIQQKHLRRTEIAKLVTDLVVSTIAQPATGSVGPLPTDDDELLKVLRERKRMRQQSTAVARRFVERQRLPRERRVMTPEFLQQVANVYRENIDGNPTKAVETTFNVRYRMAGKYVEAARQRGLLSKTERGRKKA</sequence>